<sequence>MPRRSIKTKRSLFPDPIYNSISVQMLVNRVMKNGKKELAYRIVYKTFRDIGDITKTNPVEVFEKALVNVAPKVEIKPRRRAGSVQLVPRILKSTDRAKANALRWILETCRKKTGISMISKLRNEIIDASKKTGLSMRKRDELHKTALSNAMYAKRPQTVLTAIN</sequence>
<dbReference type="GO" id="GO:0003735">
    <property type="term" value="F:structural constituent of ribosome"/>
    <property type="evidence" value="ECO:0007669"/>
    <property type="project" value="InterPro"/>
</dbReference>
<dbReference type="RefSeq" id="YP_009184911.1">
    <property type="nucleotide sequence ID" value="NC_028582.1"/>
</dbReference>
<reference evidence="9" key="1">
    <citation type="journal article" date="2015" name="BMC Evol. Biol.">
        <title>Chloroplast phylogenomic analysis of chlorophyte green algae identifies a novel lineage sister to the Sphaeropleales (Chlorophyceae).</title>
        <authorList>
            <person name="Lemieux C."/>
            <person name="Vincent A.T."/>
            <person name="Labarre A."/>
            <person name="Otis C."/>
            <person name="Turmel M."/>
        </authorList>
    </citation>
    <scope>NUCLEOTIDE SEQUENCE</scope>
</reference>
<dbReference type="GeneID" id="26378591"/>
<dbReference type="GO" id="GO:0019843">
    <property type="term" value="F:rRNA binding"/>
    <property type="evidence" value="ECO:0007669"/>
    <property type="project" value="UniProtKB-UniRule"/>
</dbReference>
<evidence type="ECO:0000256" key="7">
    <source>
        <dbReference type="HAMAP-Rule" id="MF_00480"/>
    </source>
</evidence>
<gene>
    <name evidence="7 9" type="primary">rps7</name>
</gene>
<dbReference type="GO" id="GO:0009507">
    <property type="term" value="C:chloroplast"/>
    <property type="evidence" value="ECO:0007669"/>
    <property type="project" value="UniProtKB-SubCell"/>
</dbReference>
<dbReference type="NCBIfam" id="TIGR01029">
    <property type="entry name" value="rpsG_bact"/>
    <property type="match status" value="1"/>
</dbReference>
<feature type="domain" description="Small ribosomal subunit protein uS7" evidence="8">
    <location>
        <begin position="2"/>
        <end position="149"/>
    </location>
</feature>
<dbReference type="Gene3D" id="1.10.455.10">
    <property type="entry name" value="Ribosomal protein S7 domain"/>
    <property type="match status" value="1"/>
</dbReference>
<evidence type="ECO:0000256" key="5">
    <source>
        <dbReference type="ARBA" id="ARBA00023274"/>
    </source>
</evidence>
<comment type="subunit">
    <text evidence="7">Part of the 30S ribosomal subunit.</text>
</comment>
<dbReference type="PIRSF" id="PIRSF002122">
    <property type="entry name" value="RPS7p_RPS7a_RPS5e_RPS7o"/>
    <property type="match status" value="1"/>
</dbReference>
<dbReference type="InterPro" id="IPR000235">
    <property type="entry name" value="Ribosomal_uS7"/>
</dbReference>
<dbReference type="HAMAP" id="MF_00480_B">
    <property type="entry name" value="Ribosomal_uS7_B"/>
    <property type="match status" value="1"/>
</dbReference>
<dbReference type="GO" id="GO:0015935">
    <property type="term" value="C:small ribosomal subunit"/>
    <property type="evidence" value="ECO:0007669"/>
    <property type="project" value="InterPro"/>
</dbReference>
<keyword evidence="2 7" id="KW-0699">rRNA-binding</keyword>
<keyword evidence="5 7" id="KW-0687">Ribonucleoprotein</keyword>
<evidence type="ECO:0000313" key="9">
    <source>
        <dbReference type="EMBL" id="ALO62990.1"/>
    </source>
</evidence>
<comment type="subcellular location">
    <subcellularLocation>
        <location evidence="7">Plastid</location>
        <location evidence="7">Chloroplast</location>
    </subcellularLocation>
</comment>
<dbReference type="InterPro" id="IPR023798">
    <property type="entry name" value="Ribosomal_uS7_dom"/>
</dbReference>
<dbReference type="PANTHER" id="PTHR11205">
    <property type="entry name" value="RIBOSOMAL PROTEIN S7"/>
    <property type="match status" value="1"/>
</dbReference>
<keyword evidence="3 7" id="KW-0694">RNA-binding</keyword>
<evidence type="ECO:0000256" key="4">
    <source>
        <dbReference type="ARBA" id="ARBA00022980"/>
    </source>
</evidence>
<evidence type="ECO:0000256" key="2">
    <source>
        <dbReference type="ARBA" id="ARBA00022730"/>
    </source>
</evidence>
<evidence type="ECO:0000256" key="6">
    <source>
        <dbReference type="ARBA" id="ARBA00035151"/>
    </source>
</evidence>
<comment type="function">
    <text evidence="7">One of the primary rRNA binding proteins, it binds directly to 16S rRNA where it nucleates assembly of the head domain of the 30S subunit.</text>
</comment>
<dbReference type="EMBL" id="KT625414">
    <property type="protein sequence ID" value="ALO62990.1"/>
    <property type="molecule type" value="Genomic_DNA"/>
</dbReference>
<keyword evidence="9" id="KW-0150">Chloroplast</keyword>
<comment type="similarity">
    <text evidence="1 7">Belongs to the universal ribosomal protein uS7 family.</text>
</comment>
<keyword evidence="9" id="KW-0934">Plastid</keyword>
<geneLocation type="chloroplast" evidence="9"/>
<protein>
    <recommendedName>
        <fullName evidence="6 7">Small ribosomal subunit protein uS7c</fullName>
    </recommendedName>
</protein>
<accession>A0A0S2LNQ0</accession>
<dbReference type="InterPro" id="IPR036823">
    <property type="entry name" value="Ribosomal_uS7_dom_sf"/>
</dbReference>
<dbReference type="InterPro" id="IPR005717">
    <property type="entry name" value="Ribosomal_uS7_bac/org-type"/>
</dbReference>
<name>A0A0S2LNQ0_JENMI</name>
<evidence type="ECO:0000256" key="3">
    <source>
        <dbReference type="ARBA" id="ARBA00022884"/>
    </source>
</evidence>
<proteinExistence type="inferred from homology"/>
<dbReference type="SUPFAM" id="SSF47973">
    <property type="entry name" value="Ribosomal protein S7"/>
    <property type="match status" value="1"/>
</dbReference>
<dbReference type="GO" id="GO:0006412">
    <property type="term" value="P:translation"/>
    <property type="evidence" value="ECO:0007669"/>
    <property type="project" value="UniProtKB-UniRule"/>
</dbReference>
<dbReference type="Pfam" id="PF00177">
    <property type="entry name" value="Ribosomal_S7"/>
    <property type="match status" value="1"/>
</dbReference>
<evidence type="ECO:0000256" key="1">
    <source>
        <dbReference type="ARBA" id="ARBA00007151"/>
    </source>
</evidence>
<keyword evidence="4 7" id="KW-0689">Ribosomal protein</keyword>
<organism evidence="9">
    <name type="scientific">Jenufa minuta</name>
    <name type="common">Green alga</name>
    <dbReference type="NCBI Taxonomy" id="993092"/>
    <lineage>
        <taxon>Eukaryota</taxon>
        <taxon>Viridiplantae</taxon>
        <taxon>Chlorophyta</taxon>
        <taxon>core chlorophytes</taxon>
        <taxon>Chlorophyceae</taxon>
        <taxon>Jenufa</taxon>
    </lineage>
</organism>
<dbReference type="AlphaFoldDB" id="A0A0S2LNQ0"/>
<evidence type="ECO:0000259" key="8">
    <source>
        <dbReference type="Pfam" id="PF00177"/>
    </source>
</evidence>